<evidence type="ECO:0000313" key="10">
    <source>
        <dbReference type="Proteomes" id="UP000751190"/>
    </source>
</evidence>
<dbReference type="InterPro" id="IPR024926">
    <property type="entry name" value="NOG1"/>
</dbReference>
<keyword evidence="2 6" id="KW-0690">Ribosome biogenesis</keyword>
<feature type="compositionally biased region" description="Basic residues" evidence="7">
    <location>
        <begin position="598"/>
        <end position="607"/>
    </location>
</feature>
<dbReference type="CDD" id="cd01897">
    <property type="entry name" value="NOG"/>
    <property type="match status" value="1"/>
</dbReference>
<evidence type="ECO:0000313" key="9">
    <source>
        <dbReference type="EMBL" id="KAG8469888.1"/>
    </source>
</evidence>
<feature type="compositionally biased region" description="Basic and acidic residues" evidence="7">
    <location>
        <begin position="586"/>
        <end position="597"/>
    </location>
</feature>
<evidence type="ECO:0000256" key="7">
    <source>
        <dbReference type="SAM" id="MobiDB-lite"/>
    </source>
</evidence>
<keyword evidence="10" id="KW-1185">Reference proteome</keyword>
<dbReference type="PIRSF" id="PIRSF038919">
    <property type="entry name" value="NOG1"/>
    <property type="match status" value="1"/>
</dbReference>
<protein>
    <recommendedName>
        <fullName evidence="6">Nucleolar GTP-binding protein 1</fullName>
    </recommendedName>
</protein>
<dbReference type="InterPro" id="IPR012973">
    <property type="entry name" value="NOG_C"/>
</dbReference>
<dbReference type="InterPro" id="IPR010674">
    <property type="entry name" value="NOG1_Rossman_fold_dom"/>
</dbReference>
<keyword evidence="3" id="KW-0547">Nucleotide-binding</keyword>
<dbReference type="InterPro" id="IPR041623">
    <property type="entry name" value="NOG1_N"/>
</dbReference>
<name>A0A8J5XQN2_DIALT</name>
<comment type="caution">
    <text evidence="9">The sequence shown here is derived from an EMBL/GenBank/DDBJ whole genome shotgun (WGS) entry which is preliminary data.</text>
</comment>
<evidence type="ECO:0000256" key="2">
    <source>
        <dbReference type="ARBA" id="ARBA00022517"/>
    </source>
</evidence>
<evidence type="ECO:0000256" key="4">
    <source>
        <dbReference type="ARBA" id="ARBA00023134"/>
    </source>
</evidence>
<dbReference type="AlphaFoldDB" id="A0A8J5XQN2"/>
<dbReference type="EMBL" id="JAGTXO010000002">
    <property type="protein sequence ID" value="KAG8469888.1"/>
    <property type="molecule type" value="Genomic_DNA"/>
</dbReference>
<dbReference type="FunFam" id="1.20.120.1190:FF:000001">
    <property type="entry name" value="Nucleolar GTP-binding protein 1"/>
    <property type="match status" value="1"/>
</dbReference>
<dbReference type="FunFam" id="3.40.50.300:FF:000496">
    <property type="entry name" value="Nucleolar GTP-binding protein 1"/>
    <property type="match status" value="1"/>
</dbReference>
<feature type="domain" description="OBG-type G" evidence="8">
    <location>
        <begin position="169"/>
        <end position="340"/>
    </location>
</feature>
<evidence type="ECO:0000259" key="8">
    <source>
        <dbReference type="PROSITE" id="PS51710"/>
    </source>
</evidence>
<dbReference type="PANTHER" id="PTHR45759">
    <property type="entry name" value="NUCLEOLAR GTP-BINDING PROTEIN 1"/>
    <property type="match status" value="1"/>
</dbReference>
<dbReference type="Gene3D" id="1.20.120.1190">
    <property type="match status" value="1"/>
</dbReference>
<reference evidence="9" key="1">
    <citation type="submission" date="2021-05" db="EMBL/GenBank/DDBJ databases">
        <title>The genome of the haptophyte Pavlova lutheri (Diacronema luteri, Pavlovales) - a model for lipid biosynthesis in eukaryotic algae.</title>
        <authorList>
            <person name="Hulatt C.J."/>
            <person name="Posewitz M.C."/>
        </authorList>
    </citation>
    <scope>NUCLEOTIDE SEQUENCE</scope>
    <source>
        <strain evidence="9">NIVA-4/92</strain>
    </source>
</reference>
<keyword evidence="5 6" id="KW-0539">Nucleus</keyword>
<dbReference type="PROSITE" id="PS51710">
    <property type="entry name" value="G_OBG"/>
    <property type="match status" value="1"/>
</dbReference>
<dbReference type="InterPro" id="IPR027417">
    <property type="entry name" value="P-loop_NTPase"/>
</dbReference>
<comment type="subcellular location">
    <subcellularLocation>
        <location evidence="1 6">Nucleus</location>
        <location evidence="1 6">Nucleolus</location>
    </subcellularLocation>
</comment>
<accession>A0A8J5XQN2</accession>
<dbReference type="Gene3D" id="3.40.50.300">
    <property type="entry name" value="P-loop containing nucleotide triphosphate hydrolases"/>
    <property type="match status" value="1"/>
</dbReference>
<dbReference type="GO" id="GO:0005525">
    <property type="term" value="F:GTP binding"/>
    <property type="evidence" value="ECO:0007669"/>
    <property type="project" value="UniProtKB-KW"/>
</dbReference>
<dbReference type="Pfam" id="PF08155">
    <property type="entry name" value="NOGCT"/>
    <property type="match status" value="1"/>
</dbReference>
<dbReference type="Pfam" id="PF17835">
    <property type="entry name" value="NOG1_N"/>
    <property type="match status" value="1"/>
</dbReference>
<dbReference type="Proteomes" id="UP000751190">
    <property type="component" value="Unassembled WGS sequence"/>
</dbReference>
<dbReference type="PRINTS" id="PR00326">
    <property type="entry name" value="GTP1OBG"/>
</dbReference>
<sequence length="681" mass="76941">MVVYNFKKIQQVPTASDFVDVVLSKTQRGTPTVIHAGYSINRIRSFYMRKVKFTQTNYAEKIALILTDFPRLDDIHPFYADLLNILYDRDHYKLALGQLSLAKKLIDTVGRDYVKMLKYGDSLFRCKALKRAALGRMCTIIKRNKAGLAYLEQVRQHMSRLPSIDPNTRTILVAGFPNVGKSSFMNKVTRANVEVQPYAFTTKSLYVGHMDYKYMRWQVIDTPGVLDKPLEERNTIEMQSITALAHLRCTVLYVLDISEQCGYSLAQQTALFKSIQPLFANKPLLVAVNKTDVRSMDDLRPDEVELIEFIRSTGATVLPMSTFSEQGVADVKGAACDMLLRERVEQKMGTKKVEDVLNRIHVATVRPRDARERAPAIPASVRAAREARAMDAEGGDDGGVLPKRKTLRDLQEEEGGAGVFSFPYQNYWDLKTDEWKFDVIPEIMDGKNIADFVDPEIEAKLEALEAEEDRLIELAELEGVAEPMDDDDAATHELAERIRHKKRLIVNKHRDDKGGNRPIVPRSKVIRPERTVEGLKRHLASVGVRTGDDDLQNLRKRGRSTSPRRGLSASRGDAEEAAARTGSKKPKSELTPDERKAAKLVRSHSKVAIRGESKSASRPRSRSVAGLRDESMVRSADKLLKKQQRQRNLHGKVGESDRVITMKKEKWMLTGKRGIGKTDRR</sequence>
<dbReference type="GO" id="GO:0042254">
    <property type="term" value="P:ribosome biogenesis"/>
    <property type="evidence" value="ECO:0007669"/>
    <property type="project" value="UniProtKB-KW"/>
</dbReference>
<gene>
    <name evidence="9" type="ORF">KFE25_006343</name>
</gene>
<dbReference type="InterPro" id="IPR031167">
    <property type="entry name" value="G_OBG"/>
</dbReference>
<comment type="function">
    <text evidence="6">Involved in the biogenesis of the 60S ribosomal subunit.</text>
</comment>
<keyword evidence="4" id="KW-0342">GTP-binding</keyword>
<dbReference type="OrthoDB" id="415015at2759"/>
<dbReference type="Pfam" id="PF06858">
    <property type="entry name" value="NOG1"/>
    <property type="match status" value="1"/>
</dbReference>
<feature type="region of interest" description="Disordered" evidence="7">
    <location>
        <begin position="537"/>
        <end position="630"/>
    </location>
</feature>
<evidence type="ECO:0000256" key="6">
    <source>
        <dbReference type="PIRNR" id="PIRNR038919"/>
    </source>
</evidence>
<dbReference type="OMA" id="EWKNDVM"/>
<comment type="similarity">
    <text evidence="6">Belongs to the TRAFAC class OBG-HflX-like GTPase superfamily. OBG GTPase family. NOG subfamily.</text>
</comment>
<dbReference type="SUPFAM" id="SSF52540">
    <property type="entry name" value="P-loop containing nucleoside triphosphate hydrolases"/>
    <property type="match status" value="1"/>
</dbReference>
<evidence type="ECO:0000256" key="1">
    <source>
        <dbReference type="ARBA" id="ARBA00004604"/>
    </source>
</evidence>
<evidence type="ECO:0000256" key="3">
    <source>
        <dbReference type="ARBA" id="ARBA00022741"/>
    </source>
</evidence>
<evidence type="ECO:0000256" key="5">
    <source>
        <dbReference type="ARBA" id="ARBA00023242"/>
    </source>
</evidence>
<organism evidence="9 10">
    <name type="scientific">Diacronema lutheri</name>
    <name type="common">Unicellular marine alga</name>
    <name type="synonym">Monochrysis lutheri</name>
    <dbReference type="NCBI Taxonomy" id="2081491"/>
    <lineage>
        <taxon>Eukaryota</taxon>
        <taxon>Haptista</taxon>
        <taxon>Haptophyta</taxon>
        <taxon>Pavlovophyceae</taxon>
        <taxon>Pavlovales</taxon>
        <taxon>Pavlovaceae</taxon>
        <taxon>Diacronema</taxon>
    </lineage>
</organism>
<dbReference type="InterPro" id="IPR006073">
    <property type="entry name" value="GTP-bd"/>
</dbReference>
<proteinExistence type="inferred from homology"/>
<dbReference type="GO" id="GO:0005730">
    <property type="term" value="C:nucleolus"/>
    <property type="evidence" value="ECO:0007669"/>
    <property type="project" value="UniProtKB-SubCell"/>
</dbReference>